<organism evidence="3 4">
    <name type="scientific">Chlorobaculum thiosulfatiphilum</name>
    <name type="common">Chlorobium limicola f.sp. thiosulfatophilum</name>
    <dbReference type="NCBI Taxonomy" id="115852"/>
    <lineage>
        <taxon>Bacteria</taxon>
        <taxon>Pseudomonadati</taxon>
        <taxon>Chlorobiota</taxon>
        <taxon>Chlorobiia</taxon>
        <taxon>Chlorobiales</taxon>
        <taxon>Chlorobiaceae</taxon>
        <taxon>Chlorobaculum</taxon>
    </lineage>
</organism>
<dbReference type="Pfam" id="PF12779">
    <property type="entry name" value="WXXGXW"/>
    <property type="match status" value="1"/>
</dbReference>
<dbReference type="InterPro" id="IPR024447">
    <property type="entry name" value="YXWGXW_rpt"/>
</dbReference>
<keyword evidence="2" id="KW-0732">Signal</keyword>
<evidence type="ECO:0000256" key="1">
    <source>
        <dbReference type="SAM" id="MobiDB-lite"/>
    </source>
</evidence>
<protein>
    <recommendedName>
        <fullName evidence="5">BcpO-related WXXGXW repeat protein</fullName>
    </recommendedName>
</protein>
<keyword evidence="4" id="KW-1185">Reference proteome</keyword>
<feature type="region of interest" description="Disordered" evidence="1">
    <location>
        <begin position="144"/>
        <end position="186"/>
    </location>
</feature>
<evidence type="ECO:0000313" key="4">
    <source>
        <dbReference type="Proteomes" id="UP000308271"/>
    </source>
</evidence>
<comment type="caution">
    <text evidence="3">The sequence shown here is derived from an EMBL/GenBank/DDBJ whole genome shotgun (WGS) entry which is preliminary data.</text>
</comment>
<proteinExistence type="predicted"/>
<dbReference type="Proteomes" id="UP000308271">
    <property type="component" value="Unassembled WGS sequence"/>
</dbReference>
<feature type="chain" id="PRO_5022781501" description="BcpO-related WXXGXW repeat protein" evidence="2">
    <location>
        <begin position="26"/>
        <end position="186"/>
    </location>
</feature>
<evidence type="ECO:0008006" key="5">
    <source>
        <dbReference type="Google" id="ProtNLM"/>
    </source>
</evidence>
<evidence type="ECO:0000256" key="2">
    <source>
        <dbReference type="SAM" id="SignalP"/>
    </source>
</evidence>
<name>A0A5C4SCD3_CHLTI</name>
<accession>A0A5C4SCD3</accession>
<dbReference type="EMBL" id="VDCH01000001">
    <property type="protein sequence ID" value="TNJ40431.1"/>
    <property type="molecule type" value="Genomic_DNA"/>
</dbReference>
<evidence type="ECO:0000313" key="3">
    <source>
        <dbReference type="EMBL" id="TNJ40431.1"/>
    </source>
</evidence>
<sequence length="186" mass="23028">MKKHLLLATLASGLLFFSPSGQALADVDMHVNVGGPGFVVGYNPDFFYVPDLGYSISYGGSYDIINYGGFYYLYYNGYWYRSSHYRHGRWVIVDRHRLPYRIRRHQWNDIRRYRDVHYRRVHPNRFRDRRDDRIDHRMDRRDDRRDDRWDRRDDRRDGRDDRRDRRDDRWDRRDDRRGDHGERGPR</sequence>
<dbReference type="AlphaFoldDB" id="A0A5C4SCD3"/>
<dbReference type="OrthoDB" id="595179at2"/>
<feature type="signal peptide" evidence="2">
    <location>
        <begin position="1"/>
        <end position="25"/>
    </location>
</feature>
<gene>
    <name evidence="3" type="ORF">FGF66_01405</name>
</gene>
<reference evidence="3 4" key="1">
    <citation type="submission" date="2019-05" db="EMBL/GenBank/DDBJ databases">
        <title>Draft Whole-Genome sequence of the green sulfur bacterium Chlorobaculum thiosulfatiphilum DSM 249.</title>
        <authorList>
            <person name="Meyer T.E."/>
            <person name="Kyndt J.A."/>
        </authorList>
    </citation>
    <scope>NUCLEOTIDE SEQUENCE [LARGE SCALE GENOMIC DNA]</scope>
    <source>
        <strain evidence="3 4">DSM 249</strain>
    </source>
</reference>